<evidence type="ECO:0000313" key="3">
    <source>
        <dbReference type="EMBL" id="SDP74962.1"/>
    </source>
</evidence>
<keyword evidence="4" id="KW-1185">Reference proteome</keyword>
<dbReference type="Pfam" id="PF13575">
    <property type="entry name" value="DUF4135"/>
    <property type="match status" value="1"/>
</dbReference>
<feature type="region of interest" description="Disordered" evidence="1">
    <location>
        <begin position="544"/>
        <end position="564"/>
    </location>
</feature>
<dbReference type="AlphaFoldDB" id="A0A1H0V8T4"/>
<evidence type="ECO:0000313" key="4">
    <source>
        <dbReference type="Proteomes" id="UP000199497"/>
    </source>
</evidence>
<reference evidence="4" key="1">
    <citation type="submission" date="2016-10" db="EMBL/GenBank/DDBJ databases">
        <authorList>
            <person name="Varghese N."/>
            <person name="Submissions S."/>
        </authorList>
    </citation>
    <scope>NUCLEOTIDE SEQUENCE [LARGE SCALE GENOMIC DNA]</scope>
    <source>
        <strain evidence="4">DSM 46732</strain>
    </source>
</reference>
<evidence type="ECO:0000256" key="1">
    <source>
        <dbReference type="SAM" id="MobiDB-lite"/>
    </source>
</evidence>
<dbReference type="EMBL" id="FNJR01000008">
    <property type="protein sequence ID" value="SDP74962.1"/>
    <property type="molecule type" value="Genomic_DNA"/>
</dbReference>
<proteinExistence type="predicted"/>
<dbReference type="STRING" id="405564.SAMN04487905_10898"/>
<organism evidence="3 4">
    <name type="scientific">Actinopolyspora xinjiangensis</name>
    <dbReference type="NCBI Taxonomy" id="405564"/>
    <lineage>
        <taxon>Bacteria</taxon>
        <taxon>Bacillati</taxon>
        <taxon>Actinomycetota</taxon>
        <taxon>Actinomycetes</taxon>
        <taxon>Actinopolysporales</taxon>
        <taxon>Actinopolysporaceae</taxon>
        <taxon>Actinopolyspora</taxon>
    </lineage>
</organism>
<feature type="domain" description="Lantibiotic biosynthesis protein dehydration" evidence="2">
    <location>
        <begin position="132"/>
        <end position="490"/>
    </location>
</feature>
<protein>
    <recommendedName>
        <fullName evidence="2">Lantibiotic biosynthesis protein dehydration domain-containing protein</fullName>
    </recommendedName>
</protein>
<dbReference type="InterPro" id="IPR025410">
    <property type="entry name" value="Lant_dehyd"/>
</dbReference>
<sequence>MALPRASRWRPREAPQCTFAELYPRGTEGEPRLGEVAARLVGDLVEPVHDALSALTIIARPARVIDRVREHLVAQATALVARTLLQRLDDARRAGALRGHSAEERFAAFVAESASSSGIADIADDVPDMVAWVRLVVRTRRDAVLAMLHDTQSRWEAVTGAVAGARPEDRIEDIDLGTGDTHGGGRSVAVLLLDSGRRVVAKPRDLWVEQGFTRFASWLGERVGIEVPEPTSYSTDLRGWVEHFDGRTPPAHGYPRVAGALLAALYLLDATDIHYENLLTDSRGLPVVVDAETLMTPRIEGLGFARSDGLLGVVATGMLSLRRERADDANDEFDDRAFDPGALAYRPGDRSPFRGWKAVNVGRDDMRLEMASIRVEHPGPAPTAHPRTRAERDELVGGFTDVVSWVLRHRERTLRTIEESFERGSVRYVHRPTMLYHQVLRMATHPAFAGHEARRRVFGRLVVLDPPTPPRLVNAEMRQLAVGDMPSFRVSPRGTSVRDGHGADTGVRCRLSPLDHCLRAVSRLTDEDAEREAEAAHRALDVWGSGESGKTGRTTTFAQEDGAL</sequence>
<name>A0A1H0V8T4_9ACTN</name>
<dbReference type="Proteomes" id="UP000199497">
    <property type="component" value="Unassembled WGS sequence"/>
</dbReference>
<accession>A0A1H0V8T4</accession>
<gene>
    <name evidence="3" type="ORF">SAMN04487905_10898</name>
</gene>
<evidence type="ECO:0000259" key="2">
    <source>
        <dbReference type="Pfam" id="PF13575"/>
    </source>
</evidence>